<dbReference type="Proteomes" id="UP001301958">
    <property type="component" value="Unassembled WGS sequence"/>
</dbReference>
<evidence type="ECO:0000256" key="6">
    <source>
        <dbReference type="SAM" id="Phobius"/>
    </source>
</evidence>
<feature type="non-terminal residue" evidence="7">
    <location>
        <position position="1"/>
    </location>
</feature>
<keyword evidence="4 6" id="KW-0472">Membrane</keyword>
<gene>
    <name evidence="7" type="ORF">QBC38DRAFT_358285</name>
</gene>
<dbReference type="InterPro" id="IPR006603">
    <property type="entry name" value="PQ-loop_rpt"/>
</dbReference>
<name>A0AAN7H3H6_9PEZI</name>
<feature type="transmembrane region" description="Helical" evidence="6">
    <location>
        <begin position="17"/>
        <end position="36"/>
    </location>
</feature>
<dbReference type="GO" id="GO:0016020">
    <property type="term" value="C:membrane"/>
    <property type="evidence" value="ECO:0007669"/>
    <property type="project" value="UniProtKB-SubCell"/>
</dbReference>
<proteinExistence type="predicted"/>
<feature type="transmembrane region" description="Helical" evidence="6">
    <location>
        <begin position="108"/>
        <end position="129"/>
    </location>
</feature>
<dbReference type="PANTHER" id="PTHR16201">
    <property type="entry name" value="SEVEN TRANSMEMBRANE PROTEIN 1-RELATED"/>
    <property type="match status" value="1"/>
</dbReference>
<dbReference type="AlphaFoldDB" id="A0AAN7H3H6"/>
<evidence type="ECO:0000256" key="5">
    <source>
        <dbReference type="SAM" id="MobiDB-lite"/>
    </source>
</evidence>
<evidence type="ECO:0000313" key="8">
    <source>
        <dbReference type="Proteomes" id="UP001301958"/>
    </source>
</evidence>
<keyword evidence="3 6" id="KW-1133">Transmembrane helix</keyword>
<dbReference type="Pfam" id="PF04193">
    <property type="entry name" value="PQ-loop"/>
    <property type="match status" value="1"/>
</dbReference>
<keyword evidence="8" id="KW-1185">Reference proteome</keyword>
<reference evidence="7" key="2">
    <citation type="submission" date="2023-05" db="EMBL/GenBank/DDBJ databases">
        <authorList>
            <consortium name="Lawrence Berkeley National Laboratory"/>
            <person name="Steindorff A."/>
            <person name="Hensen N."/>
            <person name="Bonometti L."/>
            <person name="Westerberg I."/>
            <person name="Brannstrom I.O."/>
            <person name="Guillou S."/>
            <person name="Cros-Aarteil S."/>
            <person name="Calhoun S."/>
            <person name="Haridas S."/>
            <person name="Kuo A."/>
            <person name="Mondo S."/>
            <person name="Pangilinan J."/>
            <person name="Riley R."/>
            <person name="Labutti K."/>
            <person name="Andreopoulos B."/>
            <person name="Lipzen A."/>
            <person name="Chen C."/>
            <person name="Yanf M."/>
            <person name="Daum C."/>
            <person name="Ng V."/>
            <person name="Clum A."/>
            <person name="Ohm R."/>
            <person name="Martin F."/>
            <person name="Silar P."/>
            <person name="Natvig D."/>
            <person name="Lalanne C."/>
            <person name="Gautier V."/>
            <person name="Ament-Velasquez S.L."/>
            <person name="Kruys A."/>
            <person name="Hutchinson M.I."/>
            <person name="Powell A.J."/>
            <person name="Barry K."/>
            <person name="Miller A.N."/>
            <person name="Grigoriev I.V."/>
            <person name="Debuchy R."/>
            <person name="Gladieux P."/>
            <person name="Thoren M.H."/>
            <person name="Johannesson H."/>
        </authorList>
    </citation>
    <scope>NUCLEOTIDE SEQUENCE</scope>
    <source>
        <strain evidence="7">CBS 990.96</strain>
    </source>
</reference>
<feature type="region of interest" description="Disordered" evidence="5">
    <location>
        <begin position="230"/>
        <end position="275"/>
    </location>
</feature>
<feature type="transmembrane region" description="Helical" evidence="6">
    <location>
        <begin position="169"/>
        <end position="194"/>
    </location>
</feature>
<organism evidence="7 8">
    <name type="scientific">Podospora fimiseda</name>
    <dbReference type="NCBI Taxonomy" id="252190"/>
    <lineage>
        <taxon>Eukaryota</taxon>
        <taxon>Fungi</taxon>
        <taxon>Dikarya</taxon>
        <taxon>Ascomycota</taxon>
        <taxon>Pezizomycotina</taxon>
        <taxon>Sordariomycetes</taxon>
        <taxon>Sordariomycetidae</taxon>
        <taxon>Sordariales</taxon>
        <taxon>Podosporaceae</taxon>
        <taxon>Podospora</taxon>
    </lineage>
</organism>
<sequence>QLIPQIWTNWRTKKTEGLPGIMMFLWSICGVPFGVYNVAQNFNIPLQVQPQCFMTFCLISWAQTLRYHNKWPVWKTVIVTAAVACTFAGVEAALILTLRPLYLRGNDVGILVVGIVAAVLLAAGLLPPYGELWKRRGRVIGINWIFLSMDFFGALFSLMAIVAQHTFDILGGLMYMICCLLEMGIFLSHIIWLARTRKIRKAAAADGKTFDDLLAQYEADGTPFRFAERKKTKRKIREGDSASDGGNDVKEGQQLPPSPIGVTSMIGQDVRQYEK</sequence>
<feature type="transmembrane region" description="Helical" evidence="6">
    <location>
        <begin position="77"/>
        <end position="96"/>
    </location>
</feature>
<dbReference type="EMBL" id="MU865303">
    <property type="protein sequence ID" value="KAK4229967.1"/>
    <property type="molecule type" value="Genomic_DNA"/>
</dbReference>
<reference evidence="7" key="1">
    <citation type="journal article" date="2023" name="Mol. Phylogenet. Evol.">
        <title>Genome-scale phylogeny and comparative genomics of the fungal order Sordariales.</title>
        <authorList>
            <person name="Hensen N."/>
            <person name="Bonometti L."/>
            <person name="Westerberg I."/>
            <person name="Brannstrom I.O."/>
            <person name="Guillou S."/>
            <person name="Cros-Aarteil S."/>
            <person name="Calhoun S."/>
            <person name="Haridas S."/>
            <person name="Kuo A."/>
            <person name="Mondo S."/>
            <person name="Pangilinan J."/>
            <person name="Riley R."/>
            <person name="LaButti K."/>
            <person name="Andreopoulos B."/>
            <person name="Lipzen A."/>
            <person name="Chen C."/>
            <person name="Yan M."/>
            <person name="Daum C."/>
            <person name="Ng V."/>
            <person name="Clum A."/>
            <person name="Steindorff A."/>
            <person name="Ohm R.A."/>
            <person name="Martin F."/>
            <person name="Silar P."/>
            <person name="Natvig D.O."/>
            <person name="Lalanne C."/>
            <person name="Gautier V."/>
            <person name="Ament-Velasquez S.L."/>
            <person name="Kruys A."/>
            <person name="Hutchinson M.I."/>
            <person name="Powell A.J."/>
            <person name="Barry K."/>
            <person name="Miller A.N."/>
            <person name="Grigoriev I.V."/>
            <person name="Debuchy R."/>
            <person name="Gladieux P."/>
            <person name="Hiltunen Thoren M."/>
            <person name="Johannesson H."/>
        </authorList>
    </citation>
    <scope>NUCLEOTIDE SEQUENCE</scope>
    <source>
        <strain evidence="7">CBS 990.96</strain>
    </source>
</reference>
<evidence type="ECO:0000313" key="7">
    <source>
        <dbReference type="EMBL" id="KAK4229967.1"/>
    </source>
</evidence>
<evidence type="ECO:0000256" key="3">
    <source>
        <dbReference type="ARBA" id="ARBA00022989"/>
    </source>
</evidence>
<dbReference type="SMART" id="SM00679">
    <property type="entry name" value="CTNS"/>
    <property type="match status" value="2"/>
</dbReference>
<evidence type="ECO:0008006" key="9">
    <source>
        <dbReference type="Google" id="ProtNLM"/>
    </source>
</evidence>
<dbReference type="Gene3D" id="1.20.1280.290">
    <property type="match status" value="1"/>
</dbReference>
<dbReference type="PANTHER" id="PTHR16201:SF37">
    <property type="entry name" value="PQ-LOOP REPEAT-CONTAINING PROTEIN"/>
    <property type="match status" value="1"/>
</dbReference>
<accession>A0AAN7H3H6</accession>
<evidence type="ECO:0000256" key="1">
    <source>
        <dbReference type="ARBA" id="ARBA00004141"/>
    </source>
</evidence>
<evidence type="ECO:0000256" key="2">
    <source>
        <dbReference type="ARBA" id="ARBA00022692"/>
    </source>
</evidence>
<dbReference type="InterPro" id="IPR051415">
    <property type="entry name" value="LAAT-1"/>
</dbReference>
<comment type="subcellular location">
    <subcellularLocation>
        <location evidence="1">Membrane</location>
        <topology evidence="1">Multi-pass membrane protein</topology>
    </subcellularLocation>
</comment>
<keyword evidence="2 6" id="KW-0812">Transmembrane</keyword>
<comment type="caution">
    <text evidence="7">The sequence shown here is derived from an EMBL/GenBank/DDBJ whole genome shotgun (WGS) entry which is preliminary data.</text>
</comment>
<feature type="transmembrane region" description="Helical" evidence="6">
    <location>
        <begin position="141"/>
        <end position="163"/>
    </location>
</feature>
<evidence type="ECO:0000256" key="4">
    <source>
        <dbReference type="ARBA" id="ARBA00023136"/>
    </source>
</evidence>
<protein>
    <recommendedName>
        <fullName evidence="9">PQ loop repeat protein</fullName>
    </recommendedName>
</protein>